<feature type="region of interest" description="Disordered" evidence="1">
    <location>
        <begin position="1"/>
        <end position="58"/>
    </location>
</feature>
<evidence type="ECO:0000256" key="1">
    <source>
        <dbReference type="SAM" id="MobiDB-lite"/>
    </source>
</evidence>
<feature type="region of interest" description="Disordered" evidence="1">
    <location>
        <begin position="99"/>
        <end position="119"/>
    </location>
</feature>
<evidence type="ECO:0000313" key="2">
    <source>
        <dbReference type="EMBL" id="KHJ34725.1"/>
    </source>
</evidence>
<organism evidence="2 3">
    <name type="scientific">Uncinula necator</name>
    <name type="common">Grape powdery mildew</name>
    <dbReference type="NCBI Taxonomy" id="52586"/>
    <lineage>
        <taxon>Eukaryota</taxon>
        <taxon>Fungi</taxon>
        <taxon>Dikarya</taxon>
        <taxon>Ascomycota</taxon>
        <taxon>Pezizomycotina</taxon>
        <taxon>Leotiomycetes</taxon>
        <taxon>Erysiphales</taxon>
        <taxon>Erysiphaceae</taxon>
        <taxon>Erysiphe</taxon>
    </lineage>
</organism>
<evidence type="ECO:0000313" key="3">
    <source>
        <dbReference type="Proteomes" id="UP000030854"/>
    </source>
</evidence>
<dbReference type="Proteomes" id="UP000030854">
    <property type="component" value="Unassembled WGS sequence"/>
</dbReference>
<dbReference type="EMBL" id="JNVN01000737">
    <property type="protein sequence ID" value="KHJ34725.1"/>
    <property type="molecule type" value="Genomic_DNA"/>
</dbReference>
<dbReference type="HOGENOM" id="CLU_117724_1_0_1"/>
<feature type="compositionally biased region" description="Low complexity" evidence="1">
    <location>
        <begin position="1"/>
        <end position="14"/>
    </location>
</feature>
<proteinExistence type="predicted"/>
<feature type="compositionally biased region" description="Basic and acidic residues" evidence="1">
    <location>
        <begin position="49"/>
        <end position="58"/>
    </location>
</feature>
<dbReference type="OMA" id="AMFVLDN"/>
<dbReference type="AlphaFoldDB" id="A0A0B1PBL4"/>
<accession>A0A0B1PBL4</accession>
<reference evidence="2 3" key="1">
    <citation type="journal article" date="2014" name="BMC Genomics">
        <title>Adaptive genomic structural variation in the grape powdery mildew pathogen, Erysiphe necator.</title>
        <authorList>
            <person name="Jones L."/>
            <person name="Riaz S."/>
            <person name="Morales-Cruz A."/>
            <person name="Amrine K.C."/>
            <person name="McGuire B."/>
            <person name="Gubler W.D."/>
            <person name="Walker M.A."/>
            <person name="Cantu D."/>
        </authorList>
    </citation>
    <scope>NUCLEOTIDE SEQUENCE [LARGE SCALE GENOMIC DNA]</scope>
    <source>
        <strain evidence="3">c</strain>
    </source>
</reference>
<name>A0A0B1PBL4_UNCNE</name>
<gene>
    <name evidence="2" type="ORF">EV44_g2419</name>
</gene>
<sequence length="119" mass="13537">MNDSDSSSSSLSRSIMQDRQARDKDPFYSSSSYSESSDENDEKSTSSPIRKESYQTLQTRREAAVILDNPELLFMYSNARNDSLAGTRHHFTKILCGYADKEEESNKKQKSSRVPIPRS</sequence>
<keyword evidence="3" id="KW-1185">Reference proteome</keyword>
<comment type="caution">
    <text evidence="2">The sequence shown here is derived from an EMBL/GenBank/DDBJ whole genome shotgun (WGS) entry which is preliminary data.</text>
</comment>
<protein>
    <submittedName>
        <fullName evidence="2">Uncharacterized protein</fullName>
    </submittedName>
</protein>